<proteinExistence type="inferred from homology"/>
<comment type="cofactor">
    <cofactor evidence="1">
        <name>Zn(2+)</name>
        <dbReference type="ChEBI" id="CHEBI:29105"/>
    </cofactor>
</comment>
<evidence type="ECO:0000259" key="7">
    <source>
        <dbReference type="Pfam" id="PF00004"/>
    </source>
</evidence>
<reference evidence="11" key="2">
    <citation type="submission" date="2018-02" db="UniProtKB">
        <authorList>
            <consortium name="EnsemblPlants"/>
        </authorList>
    </citation>
    <scope>IDENTIFICATION</scope>
    <source>
        <strain evidence="11">Williams 82</strain>
    </source>
</reference>
<dbReference type="InterPro" id="IPR037219">
    <property type="entry name" value="Peptidase_M41-like"/>
</dbReference>
<keyword evidence="12" id="KW-1185">Reference proteome</keyword>
<evidence type="ECO:0000313" key="12">
    <source>
        <dbReference type="Proteomes" id="UP000008827"/>
    </source>
</evidence>
<dbReference type="FunFam" id="1.10.8.60:FF:000001">
    <property type="entry name" value="ATP-dependent zinc metalloprotease FtsH"/>
    <property type="match status" value="1"/>
</dbReference>
<evidence type="ECO:0000256" key="2">
    <source>
        <dbReference type="ARBA" id="ARBA00010044"/>
    </source>
</evidence>
<accession>K7M5W8</accession>
<keyword evidence="4" id="KW-0645">Protease</keyword>
<dbReference type="EnsemblPlants" id="KRH15558">
    <property type="protein sequence ID" value="KRH15558"/>
    <property type="gene ID" value="GLYMA_14G095700"/>
</dbReference>
<dbReference type="GO" id="GO:0005524">
    <property type="term" value="F:ATP binding"/>
    <property type="evidence" value="ECO:0007669"/>
    <property type="project" value="InterPro"/>
</dbReference>
<evidence type="ECO:0000256" key="3">
    <source>
        <dbReference type="ARBA" id="ARBA00010550"/>
    </source>
</evidence>
<reference evidence="10 11" key="1">
    <citation type="journal article" date="2010" name="Nature">
        <title>Genome sequence of the palaeopolyploid soybean.</title>
        <authorList>
            <person name="Schmutz J."/>
            <person name="Cannon S.B."/>
            <person name="Schlueter J."/>
            <person name="Ma J."/>
            <person name="Mitros T."/>
            <person name="Nelson W."/>
            <person name="Hyten D.L."/>
            <person name="Song Q."/>
            <person name="Thelen J.J."/>
            <person name="Cheng J."/>
            <person name="Xu D."/>
            <person name="Hellsten U."/>
            <person name="May G.D."/>
            <person name="Yu Y."/>
            <person name="Sakurai T."/>
            <person name="Umezawa T."/>
            <person name="Bhattacharyya M.K."/>
            <person name="Sandhu D."/>
            <person name="Valliyodan B."/>
            <person name="Lindquist E."/>
            <person name="Peto M."/>
            <person name="Grant D."/>
            <person name="Shu S."/>
            <person name="Goodstein D."/>
            <person name="Barry K."/>
            <person name="Futrell-Griggs M."/>
            <person name="Abernathy B."/>
            <person name="Du J."/>
            <person name="Tian Z."/>
            <person name="Zhu L."/>
            <person name="Gill N."/>
            <person name="Joshi T."/>
            <person name="Libault M."/>
            <person name="Sethuraman A."/>
            <person name="Zhang X.-C."/>
            <person name="Shinozaki K."/>
            <person name="Nguyen H.T."/>
            <person name="Wing R.A."/>
            <person name="Cregan P."/>
            <person name="Specht J."/>
            <person name="Grimwood J."/>
            <person name="Rokhsar D."/>
            <person name="Stacey G."/>
            <person name="Shoemaker R.C."/>
            <person name="Jackson S.A."/>
        </authorList>
    </citation>
    <scope>NUCLEOTIDE SEQUENCE</scope>
    <source>
        <strain evidence="11">cv. Williams 82</strain>
        <tissue evidence="10">Callus</tissue>
    </source>
</reference>
<dbReference type="Pfam" id="PF00004">
    <property type="entry name" value="AAA"/>
    <property type="match status" value="1"/>
</dbReference>
<dbReference type="Gene3D" id="1.10.8.60">
    <property type="match status" value="1"/>
</dbReference>
<gene>
    <name evidence="10" type="ORF">GLYMA_14G095700</name>
</gene>
<keyword evidence="6" id="KW-0809">Transit peptide</keyword>
<dbReference type="Gene3D" id="3.40.50.300">
    <property type="entry name" value="P-loop containing nucleotide triphosphate hydrolases"/>
    <property type="match status" value="1"/>
</dbReference>
<dbReference type="Pfam" id="PF17862">
    <property type="entry name" value="AAA_lid_3"/>
    <property type="match status" value="1"/>
</dbReference>
<dbReference type="PANTHER" id="PTHR23076:SF37">
    <property type="entry name" value="ATP-DEPENDENT ZINC METALLOPROTEASE FTSH 4, MITOCHONDRIAL"/>
    <property type="match status" value="1"/>
</dbReference>
<dbReference type="EMBL" id="CM000847">
    <property type="protein sequence ID" value="KRH15558.1"/>
    <property type="molecule type" value="Genomic_DNA"/>
</dbReference>
<organism evidence="10">
    <name type="scientific">Glycine max</name>
    <name type="common">Soybean</name>
    <name type="synonym">Glycine hispida</name>
    <dbReference type="NCBI Taxonomy" id="3847"/>
    <lineage>
        <taxon>Eukaryota</taxon>
        <taxon>Viridiplantae</taxon>
        <taxon>Streptophyta</taxon>
        <taxon>Embryophyta</taxon>
        <taxon>Tracheophyta</taxon>
        <taxon>Spermatophyta</taxon>
        <taxon>Magnoliopsida</taxon>
        <taxon>eudicotyledons</taxon>
        <taxon>Gunneridae</taxon>
        <taxon>Pentapetalae</taxon>
        <taxon>rosids</taxon>
        <taxon>fabids</taxon>
        <taxon>Fabales</taxon>
        <taxon>Fabaceae</taxon>
        <taxon>Papilionoideae</taxon>
        <taxon>50 kb inversion clade</taxon>
        <taxon>NPAAA clade</taxon>
        <taxon>indigoferoid/millettioid clade</taxon>
        <taxon>Phaseoleae</taxon>
        <taxon>Glycine</taxon>
        <taxon>Glycine subgen. Soja</taxon>
    </lineage>
</organism>
<dbReference type="eggNOG" id="KOG0734">
    <property type="taxonomic scope" value="Eukaryota"/>
</dbReference>
<dbReference type="InterPro" id="IPR027417">
    <property type="entry name" value="P-loop_NTPase"/>
</dbReference>
<dbReference type="Gene3D" id="1.20.58.760">
    <property type="entry name" value="Peptidase M41"/>
    <property type="match status" value="1"/>
</dbReference>
<dbReference type="Gramene" id="KRH15558">
    <property type="protein sequence ID" value="KRH15558"/>
    <property type="gene ID" value="GLYMA_14G095700"/>
</dbReference>
<keyword evidence="5" id="KW-0378">Hydrolase</keyword>
<dbReference type="GO" id="GO:0009507">
    <property type="term" value="C:chloroplast"/>
    <property type="evidence" value="ECO:0000318"/>
    <property type="project" value="GO_Central"/>
</dbReference>
<evidence type="ECO:0000313" key="11">
    <source>
        <dbReference type="EnsemblPlants" id="KRH15558"/>
    </source>
</evidence>
<comment type="similarity">
    <text evidence="3">In the N-terminal section; belongs to the AAA ATPase family.</text>
</comment>
<name>K7M5W8_SOYBN</name>
<dbReference type="SUPFAM" id="SSF140990">
    <property type="entry name" value="FtsH protease domain-like"/>
    <property type="match status" value="1"/>
</dbReference>
<dbReference type="AlphaFoldDB" id="K7M5W8"/>
<dbReference type="GO" id="GO:0045037">
    <property type="term" value="P:protein import into chloroplast stroma"/>
    <property type="evidence" value="ECO:0000318"/>
    <property type="project" value="GO_Central"/>
</dbReference>
<evidence type="ECO:0000256" key="5">
    <source>
        <dbReference type="ARBA" id="ARBA00022801"/>
    </source>
</evidence>
<feature type="domain" description="AAA ATPase AAA+ lid" evidence="9">
    <location>
        <begin position="217"/>
        <end position="260"/>
    </location>
</feature>
<sequence length="406" mass="43905">MSNSVVEEKIVVGLSALRNSRKSTKDNTIGIASNPIHMVAREGGNIKYQLWRTFRFIVVSLFMISGVGALIEDEEISKGLGINEEVQPSMESSTKFSDVKGVDEAKEELEEIRFTHLGGKLPKGVLLAGPPGTGNTMLARVIAGEAGVPFFSCSGSEFEEMYVGRAPAIIFIDEIDVIGGKRNAKDQMYMKMTLSQLQVELDGFMQNEGIIVLKVDDVDLMIIARVTPGFSGADLANLINIAAIKAAMDGAKAVSMADLEHARDKIRMGSERKSAVISEESRKLTAFHEGGHALVAIHTDGAFPVHKATVVPSGMALGMVTQLPDKDQTSISRKQMLADLDVCMGENEVTSGASSDLREATSLAREMVTEYGMGNEVGLVTHDYEDDGRSMSSETRLLVEKEVKQT</sequence>
<evidence type="ECO:0000313" key="10">
    <source>
        <dbReference type="EMBL" id="KRH15558.1"/>
    </source>
</evidence>
<feature type="domain" description="ATPase AAA-type core" evidence="7">
    <location>
        <begin position="125"/>
        <end position="212"/>
    </location>
</feature>
<evidence type="ECO:0000256" key="6">
    <source>
        <dbReference type="ARBA" id="ARBA00022946"/>
    </source>
</evidence>
<dbReference type="Pfam" id="PF01434">
    <property type="entry name" value="Peptidase_M41"/>
    <property type="match status" value="1"/>
</dbReference>
<reference evidence="10" key="3">
    <citation type="submission" date="2018-07" db="EMBL/GenBank/DDBJ databases">
        <title>WGS assembly of Glycine max.</title>
        <authorList>
            <person name="Schmutz J."/>
            <person name="Cannon S."/>
            <person name="Schlueter J."/>
            <person name="Ma J."/>
            <person name="Mitros T."/>
            <person name="Nelson W."/>
            <person name="Hyten D."/>
            <person name="Song Q."/>
            <person name="Thelen J."/>
            <person name="Cheng J."/>
            <person name="Xu D."/>
            <person name="Hellsten U."/>
            <person name="May G."/>
            <person name="Yu Y."/>
            <person name="Sakurai T."/>
            <person name="Umezawa T."/>
            <person name="Bhattacharyya M."/>
            <person name="Sandhu D."/>
            <person name="Valliyodan B."/>
            <person name="Lindquist E."/>
            <person name="Peto M."/>
            <person name="Grant D."/>
            <person name="Shu S."/>
            <person name="Goodstein D."/>
            <person name="Barry K."/>
            <person name="Futrell-Griggs M."/>
            <person name="Abernathy B."/>
            <person name="Du J."/>
            <person name="Tian Z."/>
            <person name="Zhu L."/>
            <person name="Gill N."/>
            <person name="Joshi T."/>
            <person name="Libault M."/>
            <person name="Sethuraman A."/>
            <person name="Zhang X."/>
            <person name="Shinozaki K."/>
            <person name="Nguyen H."/>
            <person name="Wing R."/>
            <person name="Cregan P."/>
            <person name="Specht J."/>
            <person name="Grimwood J."/>
            <person name="Rokhsar D."/>
            <person name="Stacey G."/>
            <person name="Shoemaker R."/>
            <person name="Jackson S."/>
        </authorList>
    </citation>
    <scope>NUCLEOTIDE SEQUENCE</scope>
    <source>
        <tissue evidence="10">Callus</tissue>
    </source>
</reference>
<dbReference type="STRING" id="3847.K7M5W8"/>
<dbReference type="Proteomes" id="UP000008827">
    <property type="component" value="Chromosome 14"/>
</dbReference>
<dbReference type="GO" id="GO:0016887">
    <property type="term" value="F:ATP hydrolysis activity"/>
    <property type="evidence" value="ECO:0007669"/>
    <property type="project" value="InterPro"/>
</dbReference>
<dbReference type="GO" id="GO:0004222">
    <property type="term" value="F:metalloendopeptidase activity"/>
    <property type="evidence" value="ECO:0007669"/>
    <property type="project" value="InterPro"/>
</dbReference>
<evidence type="ECO:0000256" key="1">
    <source>
        <dbReference type="ARBA" id="ARBA00001947"/>
    </source>
</evidence>
<evidence type="ECO:0000259" key="9">
    <source>
        <dbReference type="Pfam" id="PF17862"/>
    </source>
</evidence>
<evidence type="ECO:0000256" key="4">
    <source>
        <dbReference type="ARBA" id="ARBA00022670"/>
    </source>
</evidence>
<comment type="similarity">
    <text evidence="2">In the C-terminal section; belongs to the peptidase M41 family.</text>
</comment>
<protein>
    <recommendedName>
        <fullName evidence="13">AAA+ ATPase domain-containing protein</fullName>
    </recommendedName>
</protein>
<dbReference type="InterPro" id="IPR041569">
    <property type="entry name" value="AAA_lid_3"/>
</dbReference>
<dbReference type="InParanoid" id="K7M5W8"/>
<dbReference type="PaxDb" id="3847-GLYMA14G10915.1"/>
<dbReference type="OMA" id="EEIRFTH"/>
<evidence type="ECO:0008006" key="13">
    <source>
        <dbReference type="Google" id="ProtNLM"/>
    </source>
</evidence>
<dbReference type="MEROPS" id="M41.018"/>
<dbReference type="InterPro" id="IPR003959">
    <property type="entry name" value="ATPase_AAA_core"/>
</dbReference>
<dbReference type="PANTHER" id="PTHR23076">
    <property type="entry name" value="METALLOPROTEASE M41 FTSH"/>
    <property type="match status" value="1"/>
</dbReference>
<dbReference type="GO" id="GO:0004176">
    <property type="term" value="F:ATP-dependent peptidase activity"/>
    <property type="evidence" value="ECO:0000318"/>
    <property type="project" value="GO_Central"/>
</dbReference>
<dbReference type="SMR" id="K7M5W8"/>
<evidence type="ECO:0000259" key="8">
    <source>
        <dbReference type="Pfam" id="PF01434"/>
    </source>
</evidence>
<dbReference type="InterPro" id="IPR000642">
    <property type="entry name" value="Peptidase_M41"/>
</dbReference>
<feature type="domain" description="Peptidase M41" evidence="8">
    <location>
        <begin position="276"/>
        <end position="405"/>
    </location>
</feature>
<dbReference type="SUPFAM" id="SSF52540">
    <property type="entry name" value="P-loop containing nucleoside triphosphate hydrolases"/>
    <property type="match status" value="1"/>
</dbReference>
<dbReference type="GO" id="GO:0006508">
    <property type="term" value="P:proteolysis"/>
    <property type="evidence" value="ECO:0000318"/>
    <property type="project" value="GO_Central"/>
</dbReference>
<dbReference type="HOGENOM" id="CLU_000688_16_0_1"/>